<dbReference type="Gene3D" id="1.20.1250.20">
    <property type="entry name" value="MFS general substrate transporter like domains"/>
    <property type="match status" value="1"/>
</dbReference>
<evidence type="ECO:0000256" key="5">
    <source>
        <dbReference type="ARBA" id="ARBA00022989"/>
    </source>
</evidence>
<dbReference type="EMBL" id="BSPX01000044">
    <property type="protein sequence ID" value="GLT23325.1"/>
    <property type="molecule type" value="Genomic_DNA"/>
</dbReference>
<evidence type="ECO:0000256" key="1">
    <source>
        <dbReference type="ARBA" id="ARBA00004651"/>
    </source>
</evidence>
<evidence type="ECO:0000256" key="3">
    <source>
        <dbReference type="ARBA" id="ARBA00022475"/>
    </source>
</evidence>
<keyword evidence="5 7" id="KW-1133">Transmembrane helix</keyword>
<comment type="caution">
    <text evidence="8">The sequence shown here is derived from an EMBL/GenBank/DDBJ whole genome shotgun (WGS) entry which is preliminary data.</text>
</comment>
<keyword evidence="3" id="KW-1003">Cell membrane</keyword>
<dbReference type="CDD" id="cd06173">
    <property type="entry name" value="MFS_MefA_like"/>
    <property type="match status" value="1"/>
</dbReference>
<organism evidence="8 9">
    <name type="scientific">Zoogloea oryzae</name>
    <dbReference type="NCBI Taxonomy" id="310767"/>
    <lineage>
        <taxon>Bacteria</taxon>
        <taxon>Pseudomonadati</taxon>
        <taxon>Pseudomonadota</taxon>
        <taxon>Betaproteobacteria</taxon>
        <taxon>Rhodocyclales</taxon>
        <taxon>Zoogloeaceae</taxon>
        <taxon>Zoogloea</taxon>
    </lineage>
</organism>
<evidence type="ECO:0000313" key="9">
    <source>
        <dbReference type="Proteomes" id="UP001157167"/>
    </source>
</evidence>
<proteinExistence type="predicted"/>
<feature type="transmembrane region" description="Helical" evidence="7">
    <location>
        <begin position="45"/>
        <end position="66"/>
    </location>
</feature>
<comment type="subcellular location">
    <subcellularLocation>
        <location evidence="1">Cell membrane</location>
        <topology evidence="1">Multi-pass membrane protein</topology>
    </subcellularLocation>
</comment>
<feature type="transmembrane region" description="Helical" evidence="7">
    <location>
        <begin position="21"/>
        <end position="39"/>
    </location>
</feature>
<feature type="transmembrane region" description="Helical" evidence="7">
    <location>
        <begin position="143"/>
        <end position="165"/>
    </location>
</feature>
<keyword evidence="9" id="KW-1185">Reference proteome</keyword>
<evidence type="ECO:0000256" key="2">
    <source>
        <dbReference type="ARBA" id="ARBA00022448"/>
    </source>
</evidence>
<reference evidence="9" key="1">
    <citation type="journal article" date="2019" name="Int. J. Syst. Evol. Microbiol.">
        <title>The Global Catalogue of Microorganisms (GCM) 10K type strain sequencing project: providing services to taxonomists for standard genome sequencing and annotation.</title>
        <authorList>
            <consortium name="The Broad Institute Genomics Platform"/>
            <consortium name="The Broad Institute Genome Sequencing Center for Infectious Disease"/>
            <person name="Wu L."/>
            <person name="Ma J."/>
        </authorList>
    </citation>
    <scope>NUCLEOTIDE SEQUENCE [LARGE SCALE GENOMIC DNA]</scope>
    <source>
        <strain evidence="9">NBRC 102407</strain>
    </source>
</reference>
<keyword evidence="4 7" id="KW-0812">Transmembrane</keyword>
<gene>
    <name evidence="8" type="ORF">GCM10007933_27900</name>
</gene>
<dbReference type="PANTHER" id="PTHR23513">
    <property type="entry name" value="INTEGRAL MEMBRANE EFFLUX PROTEIN-RELATED"/>
    <property type="match status" value="1"/>
</dbReference>
<dbReference type="PANTHER" id="PTHR23513:SF11">
    <property type="entry name" value="STAPHYLOFERRIN A TRANSPORTER"/>
    <property type="match status" value="1"/>
</dbReference>
<feature type="transmembrane region" description="Helical" evidence="7">
    <location>
        <begin position="346"/>
        <end position="366"/>
    </location>
</feature>
<dbReference type="Proteomes" id="UP001157167">
    <property type="component" value="Unassembled WGS sequence"/>
</dbReference>
<accession>A0ABQ6FF01</accession>
<dbReference type="SUPFAM" id="SSF103473">
    <property type="entry name" value="MFS general substrate transporter"/>
    <property type="match status" value="1"/>
</dbReference>
<keyword evidence="2" id="KW-0813">Transport</keyword>
<dbReference type="InterPro" id="IPR036259">
    <property type="entry name" value="MFS_trans_sf"/>
</dbReference>
<feature type="transmembrane region" description="Helical" evidence="7">
    <location>
        <begin position="258"/>
        <end position="278"/>
    </location>
</feature>
<sequence length="407" mass="42130">MPPSLRALASRNYRIYFAGQLVSLAGTWMQQIAMVWLAYRLTGSAFVLGAVGFASQIPILVLGAFGGVMTDRFDRRRLLLVTQALSMAQALLLALLAWQNAATPAHLIMLAFGLGCINALDVPARQSIVVQLVNHRDDLPNAIALNSFMMHATRFVGPALAGWVVATTGEALCFLLNAASYLAVLLALLAIRLPAGTGTRPSAPPLQALREGLAYCAGNRAIRSSLLLVASLSLLATPYAVLMPLFAKEIFGGDARLFGLLMGCAGAGALSGAVLLASRTDTAGLTALVGRAAPAAGVAVAGLGVSSSLWLSVPILVVLGFAILLCVAGSNTLIQTAVNNDFRGRVMALFTMAFLGLAPIGSFVVGSAAHAFGVRPTLVVCGLASCVAGLIYRRSQRASQGAAEVAT</sequence>
<keyword evidence="6 7" id="KW-0472">Membrane</keyword>
<dbReference type="Pfam" id="PF05977">
    <property type="entry name" value="MFS_3"/>
    <property type="match status" value="1"/>
</dbReference>
<feature type="transmembrane region" description="Helical" evidence="7">
    <location>
        <begin position="285"/>
        <end position="305"/>
    </location>
</feature>
<evidence type="ECO:0000256" key="4">
    <source>
        <dbReference type="ARBA" id="ARBA00022692"/>
    </source>
</evidence>
<feature type="transmembrane region" description="Helical" evidence="7">
    <location>
        <begin position="372"/>
        <end position="392"/>
    </location>
</feature>
<name>A0ABQ6FF01_9RHOO</name>
<feature type="transmembrane region" description="Helical" evidence="7">
    <location>
        <begin position="104"/>
        <end position="122"/>
    </location>
</feature>
<evidence type="ECO:0000256" key="7">
    <source>
        <dbReference type="SAM" id="Phobius"/>
    </source>
</evidence>
<protein>
    <submittedName>
        <fullName evidence="8">MFS transporter</fullName>
    </submittedName>
</protein>
<feature type="transmembrane region" description="Helical" evidence="7">
    <location>
        <begin position="171"/>
        <end position="191"/>
    </location>
</feature>
<evidence type="ECO:0000256" key="6">
    <source>
        <dbReference type="ARBA" id="ARBA00023136"/>
    </source>
</evidence>
<dbReference type="RefSeq" id="WP_284188533.1">
    <property type="nucleotide sequence ID" value="NZ_BSPX01000044.1"/>
</dbReference>
<feature type="transmembrane region" description="Helical" evidence="7">
    <location>
        <begin position="311"/>
        <end position="334"/>
    </location>
</feature>
<feature type="transmembrane region" description="Helical" evidence="7">
    <location>
        <begin position="78"/>
        <end position="98"/>
    </location>
</feature>
<dbReference type="InterPro" id="IPR010290">
    <property type="entry name" value="TM_effector"/>
</dbReference>
<feature type="transmembrane region" description="Helical" evidence="7">
    <location>
        <begin position="226"/>
        <end position="246"/>
    </location>
</feature>
<evidence type="ECO:0000313" key="8">
    <source>
        <dbReference type="EMBL" id="GLT23325.1"/>
    </source>
</evidence>